<protein>
    <recommendedName>
        <fullName evidence="5">Calponin-homology (CH) domain-containing protein</fullName>
    </recommendedName>
</protein>
<organism evidence="6 7">
    <name type="scientific">Ridgeia piscesae</name>
    <name type="common">Tubeworm</name>
    <dbReference type="NCBI Taxonomy" id="27915"/>
    <lineage>
        <taxon>Eukaryota</taxon>
        <taxon>Metazoa</taxon>
        <taxon>Spiralia</taxon>
        <taxon>Lophotrochozoa</taxon>
        <taxon>Annelida</taxon>
        <taxon>Polychaeta</taxon>
        <taxon>Sedentaria</taxon>
        <taxon>Canalipalpata</taxon>
        <taxon>Sabellida</taxon>
        <taxon>Siboglinidae</taxon>
        <taxon>Ridgeia</taxon>
    </lineage>
</organism>
<feature type="compositionally biased region" description="Low complexity" evidence="4">
    <location>
        <begin position="171"/>
        <end position="181"/>
    </location>
</feature>
<dbReference type="PANTHER" id="PTHR23167">
    <property type="entry name" value="CALPONIN HOMOLOGY DOMAIN-CONTAINING PROTEIN DDB_G0272472-RELATED"/>
    <property type="match status" value="1"/>
</dbReference>
<evidence type="ECO:0000256" key="1">
    <source>
        <dbReference type="ARBA" id="ARBA00022553"/>
    </source>
</evidence>
<dbReference type="AlphaFoldDB" id="A0AAD9KJH1"/>
<name>A0AAD9KJH1_RIDPI</name>
<feature type="region of interest" description="Disordered" evidence="4">
    <location>
        <begin position="416"/>
        <end position="435"/>
    </location>
</feature>
<dbReference type="Pfam" id="PF12510">
    <property type="entry name" value="Smoothelin"/>
    <property type="match status" value="1"/>
</dbReference>
<dbReference type="Pfam" id="PF00307">
    <property type="entry name" value="CH"/>
    <property type="match status" value="1"/>
</dbReference>
<keyword evidence="1" id="KW-0597">Phosphoprotein</keyword>
<evidence type="ECO:0000313" key="7">
    <source>
        <dbReference type="Proteomes" id="UP001209878"/>
    </source>
</evidence>
<feature type="region of interest" description="Disordered" evidence="4">
    <location>
        <begin position="1"/>
        <end position="97"/>
    </location>
</feature>
<feature type="region of interest" description="Disordered" evidence="4">
    <location>
        <begin position="155"/>
        <end position="193"/>
    </location>
</feature>
<evidence type="ECO:0000256" key="4">
    <source>
        <dbReference type="SAM" id="MobiDB-lite"/>
    </source>
</evidence>
<gene>
    <name evidence="6" type="ORF">NP493_1020g01003</name>
</gene>
<keyword evidence="7" id="KW-1185">Reference proteome</keyword>
<evidence type="ECO:0000256" key="3">
    <source>
        <dbReference type="ARBA" id="ARBA00061655"/>
    </source>
</evidence>
<dbReference type="CDD" id="cd21200">
    <property type="entry name" value="CH_SMTN-like"/>
    <property type="match status" value="1"/>
</dbReference>
<dbReference type="Proteomes" id="UP001209878">
    <property type="component" value="Unassembled WGS sequence"/>
</dbReference>
<dbReference type="SMART" id="SM00033">
    <property type="entry name" value="CH"/>
    <property type="match status" value="1"/>
</dbReference>
<dbReference type="SUPFAM" id="SSF47576">
    <property type="entry name" value="Calponin-homology domain, CH-domain"/>
    <property type="match status" value="1"/>
</dbReference>
<feature type="compositionally biased region" description="Basic and acidic residues" evidence="4">
    <location>
        <begin position="38"/>
        <end position="63"/>
    </location>
</feature>
<comment type="similarity">
    <text evidence="3">Belongs to the smoothelin family.</text>
</comment>
<dbReference type="PROSITE" id="PS50021">
    <property type="entry name" value="CH"/>
    <property type="match status" value="1"/>
</dbReference>
<dbReference type="Gene3D" id="1.10.418.10">
    <property type="entry name" value="Calponin-like domain"/>
    <property type="match status" value="1"/>
</dbReference>
<accession>A0AAD9KJH1</accession>
<evidence type="ECO:0000256" key="2">
    <source>
        <dbReference type="ARBA" id="ARBA00023054"/>
    </source>
</evidence>
<dbReference type="FunFam" id="1.10.418.10:FF:000009">
    <property type="entry name" value="smoothelin isoform X2"/>
    <property type="match status" value="1"/>
</dbReference>
<comment type="caution">
    <text evidence="6">The sequence shown here is derived from an EMBL/GenBank/DDBJ whole genome shotgun (WGS) entry which is preliminary data.</text>
</comment>
<proteinExistence type="inferred from homology"/>
<dbReference type="PANTHER" id="PTHR23167:SF88">
    <property type="entry name" value="CALPONIN-HOMOLOGY (CH) DOMAIN-CONTAINING PROTEIN"/>
    <property type="match status" value="1"/>
</dbReference>
<evidence type="ECO:0000313" key="6">
    <source>
        <dbReference type="EMBL" id="KAK2171840.1"/>
    </source>
</evidence>
<feature type="compositionally biased region" description="Polar residues" evidence="4">
    <location>
        <begin position="422"/>
        <end position="435"/>
    </location>
</feature>
<dbReference type="InterPro" id="IPR050540">
    <property type="entry name" value="F-actin_Monoox_Mical"/>
</dbReference>
<dbReference type="InterPro" id="IPR036872">
    <property type="entry name" value="CH_dom_sf"/>
</dbReference>
<dbReference type="InterPro" id="IPR022189">
    <property type="entry name" value="SMTN"/>
</dbReference>
<dbReference type="InterPro" id="IPR001715">
    <property type="entry name" value="CH_dom"/>
</dbReference>
<feature type="domain" description="Calponin-homology (CH)" evidence="5">
    <location>
        <begin position="305"/>
        <end position="411"/>
    </location>
</feature>
<keyword evidence="2" id="KW-0175">Coiled coil</keyword>
<evidence type="ECO:0000259" key="5">
    <source>
        <dbReference type="PROSITE" id="PS50021"/>
    </source>
</evidence>
<reference evidence="6" key="1">
    <citation type="journal article" date="2023" name="Mol. Biol. Evol.">
        <title>Third-Generation Sequencing Reveals the Adaptive Role of the Epigenome in Three Deep-Sea Polychaetes.</title>
        <authorList>
            <person name="Perez M."/>
            <person name="Aroh O."/>
            <person name="Sun Y."/>
            <person name="Lan Y."/>
            <person name="Juniper S.K."/>
            <person name="Young C.R."/>
            <person name="Angers B."/>
            <person name="Qian P.Y."/>
        </authorList>
    </citation>
    <scope>NUCLEOTIDE SEQUENCE</scope>
    <source>
        <strain evidence="6">R07B-5</strain>
    </source>
</reference>
<dbReference type="EMBL" id="JAODUO010001019">
    <property type="protein sequence ID" value="KAK2171840.1"/>
    <property type="molecule type" value="Genomic_DNA"/>
</dbReference>
<sequence>MGDTSDINNMEDEERLHDLLSQTDNFDERRKIRARLRAVREKKSEEWAQKRSERETARMEANKLRQQQSEQAKQRKLKQYAEQAKDQRKGSGVVEEGIRRRMAEADAEKQRKLEQYKEIGKVMSAAYHAGSDMATRNAISVADKDKERRLQDFEEEAVTRTMSSEQLDDGSVTTTNTTVSTQKSKDGKTTTVRQTKQVTKVGGIGGTAYVTNRPGAEDTARRLANTFAQRGYPQTSGLIRVKTESWSGQDGMKHRAQKACSWSGGGRTGPRSAMAAFQNMDAANGPTGGRPNIGGGRVGVQRSASTIKQMLLDWCRSVTRGYEHVDITNFSSSWNNGMAFCALIHHFFPNAFEYSKLNPKNRRFNFTLGFEVAEKFAGIAPLLDVEDMVRMKNPDWKCVFTTVQSYYRWYRTQENKKEAEATSPSPASTPVAATQ</sequence>